<keyword evidence="14" id="KW-1185">Reference proteome</keyword>
<dbReference type="EC" id="2.7.13.3" evidence="3"/>
<evidence type="ECO:0000256" key="5">
    <source>
        <dbReference type="ARBA" id="ARBA00022553"/>
    </source>
</evidence>
<keyword evidence="5" id="KW-0597">Phosphoprotein</keyword>
<keyword evidence="10" id="KW-0472">Membrane</keyword>
<keyword evidence="8 13" id="KW-0418">Kinase</keyword>
<dbReference type="InterPro" id="IPR003661">
    <property type="entry name" value="HisK_dim/P_dom"/>
</dbReference>
<evidence type="ECO:0000256" key="3">
    <source>
        <dbReference type="ARBA" id="ARBA00012438"/>
    </source>
</evidence>
<dbReference type="Gene3D" id="3.30.565.10">
    <property type="entry name" value="Histidine kinase-like ATPase, C-terminal domain"/>
    <property type="match status" value="1"/>
</dbReference>
<feature type="domain" description="Histidine kinase" evidence="11">
    <location>
        <begin position="212"/>
        <end position="408"/>
    </location>
</feature>
<dbReference type="InterPro" id="IPR003660">
    <property type="entry name" value="HAMP_dom"/>
</dbReference>
<evidence type="ECO:0000256" key="8">
    <source>
        <dbReference type="ARBA" id="ARBA00022777"/>
    </source>
</evidence>
<evidence type="ECO:0000259" key="12">
    <source>
        <dbReference type="PROSITE" id="PS50885"/>
    </source>
</evidence>
<dbReference type="SUPFAM" id="SSF47384">
    <property type="entry name" value="Homodimeric domain of signal transducing histidine kinase"/>
    <property type="match status" value="1"/>
</dbReference>
<keyword evidence="10" id="KW-0812">Transmembrane</keyword>
<dbReference type="InterPro" id="IPR050980">
    <property type="entry name" value="2C_sensor_his_kinase"/>
</dbReference>
<comment type="catalytic activity">
    <reaction evidence="1">
        <text>ATP + protein L-histidine = ADP + protein N-phospho-L-histidine.</text>
        <dbReference type="EC" id="2.7.13.3"/>
    </reaction>
</comment>
<dbReference type="PROSITE" id="PS50885">
    <property type="entry name" value="HAMP"/>
    <property type="match status" value="1"/>
</dbReference>
<keyword evidence="10" id="KW-1133">Transmembrane helix</keyword>
<evidence type="ECO:0000313" key="14">
    <source>
        <dbReference type="Proteomes" id="UP001361239"/>
    </source>
</evidence>
<evidence type="ECO:0000256" key="9">
    <source>
        <dbReference type="ARBA" id="ARBA00022840"/>
    </source>
</evidence>
<dbReference type="Pfam" id="PF02518">
    <property type="entry name" value="HATPase_c"/>
    <property type="match status" value="1"/>
</dbReference>
<dbReference type="SUPFAM" id="SSF55874">
    <property type="entry name" value="ATPase domain of HSP90 chaperone/DNA topoisomerase II/histidine kinase"/>
    <property type="match status" value="1"/>
</dbReference>
<dbReference type="PRINTS" id="PR00344">
    <property type="entry name" value="BCTRLSENSOR"/>
</dbReference>
<dbReference type="InterPro" id="IPR036890">
    <property type="entry name" value="HATPase_C_sf"/>
</dbReference>
<evidence type="ECO:0000259" key="11">
    <source>
        <dbReference type="PROSITE" id="PS50109"/>
    </source>
</evidence>
<dbReference type="GO" id="GO:0016301">
    <property type="term" value="F:kinase activity"/>
    <property type="evidence" value="ECO:0007669"/>
    <property type="project" value="UniProtKB-KW"/>
</dbReference>
<keyword evidence="7" id="KW-0547">Nucleotide-binding</keyword>
<evidence type="ECO:0000256" key="6">
    <source>
        <dbReference type="ARBA" id="ARBA00022679"/>
    </source>
</evidence>
<organism evidence="13 14">
    <name type="scientific">Novosphingobium anseongense</name>
    <dbReference type="NCBI Taxonomy" id="3133436"/>
    <lineage>
        <taxon>Bacteria</taxon>
        <taxon>Pseudomonadati</taxon>
        <taxon>Pseudomonadota</taxon>
        <taxon>Alphaproteobacteria</taxon>
        <taxon>Sphingomonadales</taxon>
        <taxon>Sphingomonadaceae</taxon>
        <taxon>Novosphingobium</taxon>
    </lineage>
</organism>
<dbReference type="SUPFAM" id="SSF158472">
    <property type="entry name" value="HAMP domain-like"/>
    <property type="match status" value="1"/>
</dbReference>
<dbReference type="EMBL" id="JBBHJZ010000003">
    <property type="protein sequence ID" value="MEJ5977892.1"/>
    <property type="molecule type" value="Genomic_DNA"/>
</dbReference>
<dbReference type="CDD" id="cd06225">
    <property type="entry name" value="HAMP"/>
    <property type="match status" value="1"/>
</dbReference>
<evidence type="ECO:0000256" key="1">
    <source>
        <dbReference type="ARBA" id="ARBA00000085"/>
    </source>
</evidence>
<dbReference type="SMART" id="SM00387">
    <property type="entry name" value="HATPase_c"/>
    <property type="match status" value="1"/>
</dbReference>
<evidence type="ECO:0000313" key="13">
    <source>
        <dbReference type="EMBL" id="MEJ5977892.1"/>
    </source>
</evidence>
<dbReference type="Proteomes" id="UP001361239">
    <property type="component" value="Unassembled WGS sequence"/>
</dbReference>
<dbReference type="Pfam" id="PF00672">
    <property type="entry name" value="HAMP"/>
    <property type="match status" value="1"/>
</dbReference>
<comment type="subcellular location">
    <subcellularLocation>
        <location evidence="2">Cell membrane</location>
        <topology evidence="2">Multi-pass membrane protein</topology>
    </subcellularLocation>
</comment>
<dbReference type="InterPro" id="IPR003594">
    <property type="entry name" value="HATPase_dom"/>
</dbReference>
<dbReference type="InterPro" id="IPR004358">
    <property type="entry name" value="Sig_transdc_His_kin-like_C"/>
</dbReference>
<keyword evidence="6" id="KW-0808">Transferase</keyword>
<keyword evidence="9" id="KW-0067">ATP-binding</keyword>
<protein>
    <recommendedName>
        <fullName evidence="3">histidine kinase</fullName>
        <ecNumber evidence="3">2.7.13.3</ecNumber>
    </recommendedName>
</protein>
<dbReference type="Gene3D" id="1.10.287.130">
    <property type="match status" value="1"/>
</dbReference>
<evidence type="ECO:0000256" key="7">
    <source>
        <dbReference type="ARBA" id="ARBA00022741"/>
    </source>
</evidence>
<reference evidence="13 14" key="1">
    <citation type="submission" date="2024-03" db="EMBL/GenBank/DDBJ databases">
        <authorList>
            <person name="Jo J.-H."/>
        </authorList>
    </citation>
    <scope>NUCLEOTIDE SEQUENCE [LARGE SCALE GENOMIC DNA]</scope>
    <source>
        <strain evidence="13 14">PS1R-30</strain>
    </source>
</reference>
<comment type="caution">
    <text evidence="13">The sequence shown here is derived from an EMBL/GenBank/DDBJ whole genome shotgun (WGS) entry which is preliminary data.</text>
</comment>
<feature type="transmembrane region" description="Helical" evidence="10">
    <location>
        <begin position="126"/>
        <end position="152"/>
    </location>
</feature>
<evidence type="ECO:0000256" key="4">
    <source>
        <dbReference type="ARBA" id="ARBA00022475"/>
    </source>
</evidence>
<dbReference type="InterPro" id="IPR005467">
    <property type="entry name" value="His_kinase_dom"/>
</dbReference>
<dbReference type="PANTHER" id="PTHR44936">
    <property type="entry name" value="SENSOR PROTEIN CREC"/>
    <property type="match status" value="1"/>
</dbReference>
<name>A0ABU8RXY8_9SPHN</name>
<gene>
    <name evidence="13" type="ORF">WG901_14680</name>
</gene>
<dbReference type="RefSeq" id="WP_339587840.1">
    <property type="nucleotide sequence ID" value="NZ_JBBHJZ010000003.1"/>
</dbReference>
<evidence type="ECO:0000256" key="10">
    <source>
        <dbReference type="SAM" id="Phobius"/>
    </source>
</evidence>
<dbReference type="CDD" id="cd00082">
    <property type="entry name" value="HisKA"/>
    <property type="match status" value="1"/>
</dbReference>
<keyword evidence="4" id="KW-1003">Cell membrane</keyword>
<dbReference type="PANTHER" id="PTHR44936:SF10">
    <property type="entry name" value="SENSOR PROTEIN RSTB"/>
    <property type="match status" value="1"/>
</dbReference>
<dbReference type="PROSITE" id="PS50109">
    <property type="entry name" value="HIS_KIN"/>
    <property type="match status" value="1"/>
</dbReference>
<dbReference type="InterPro" id="IPR036097">
    <property type="entry name" value="HisK_dim/P_sf"/>
</dbReference>
<evidence type="ECO:0000256" key="2">
    <source>
        <dbReference type="ARBA" id="ARBA00004651"/>
    </source>
</evidence>
<dbReference type="SMART" id="SM00388">
    <property type="entry name" value="HisKA"/>
    <property type="match status" value="1"/>
</dbReference>
<feature type="domain" description="HAMP" evidence="12">
    <location>
        <begin position="153"/>
        <end position="204"/>
    </location>
</feature>
<accession>A0ABU8RXY8</accession>
<proteinExistence type="predicted"/>
<sequence length="408" mass="45097">MIQLVGSLLFYQAIDKQTLREDHARRIAELLVVSDRVYLRDGTLAAAIMTSRHLRIAVAARPNVTHSQESLAPITRQIIAWEPGLAKRPLHLALLRERGGRQHLVGSMQVADGSWLNFQSHDISTMWPIALSAMIMTLLTFAACLGVGLIAIRLLTQPLRRMSEAAEAIGQGRRVTIRENGPADLRDLAHAMNEMQDRIAKLMEDQAKSFEAISHDLRTPLARQKVAAGLIADTEIREIVEDSADEMEALLQSLQQFLRAQHLTAEPELVDLGAAVRDLVAPYGDRVRLAVPHHAQLRTYREPLLLALRALIENASRFADQAEVVIDRDGRDWIIAISDDGPGIPPDHFEDVLAPFFRLDDARRRTTAGFGLGIPTAHLLLRRFGGELSFVPAAAGGLTVCVRVPQAD</sequence>
<dbReference type="Pfam" id="PF00512">
    <property type="entry name" value="HisKA"/>
    <property type="match status" value="1"/>
</dbReference>
<dbReference type="SMART" id="SM00304">
    <property type="entry name" value="HAMP"/>
    <property type="match status" value="2"/>
</dbReference>